<dbReference type="SUPFAM" id="SSF47353">
    <property type="entry name" value="Retrovirus capsid dimerization domain-like"/>
    <property type="match status" value="1"/>
</dbReference>
<name>G3UJ72_LOXAF</name>
<keyword evidence="3" id="KW-0677">Repeat</keyword>
<reference evidence="13" key="2">
    <citation type="submission" date="2025-08" db="UniProtKB">
        <authorList>
            <consortium name="Ensembl"/>
        </authorList>
    </citation>
    <scope>IDENTIFICATION</scope>
    <source>
        <strain evidence="13">Isolate ISIS603380</strain>
    </source>
</reference>
<keyword evidence="2" id="KW-0479">Metal-binding</keyword>
<feature type="region of interest" description="Disordered" evidence="10">
    <location>
        <begin position="149"/>
        <end position="249"/>
    </location>
</feature>
<dbReference type="InterPro" id="IPR038269">
    <property type="entry name" value="SCAN_sf"/>
</dbReference>
<dbReference type="PANTHER" id="PTHR45935">
    <property type="entry name" value="PROTEIN ZBED8-RELATED"/>
    <property type="match status" value="1"/>
</dbReference>
<dbReference type="Pfam" id="PF00096">
    <property type="entry name" value="zf-C2H2"/>
    <property type="match status" value="2"/>
</dbReference>
<evidence type="ECO:0000259" key="12">
    <source>
        <dbReference type="PROSITE" id="PS50804"/>
    </source>
</evidence>
<dbReference type="Gene3D" id="1.10.4020.10">
    <property type="entry name" value="DNA breaking-rejoining enzymes"/>
    <property type="match status" value="1"/>
</dbReference>
<dbReference type="PROSITE" id="PS50157">
    <property type="entry name" value="ZINC_FINGER_C2H2_2"/>
    <property type="match status" value="2"/>
</dbReference>
<evidence type="ECO:0000313" key="13">
    <source>
        <dbReference type="Ensembl" id="ENSLAFP00000027880.1"/>
    </source>
</evidence>
<evidence type="ECO:0000256" key="7">
    <source>
        <dbReference type="ARBA" id="ARBA00023242"/>
    </source>
</evidence>
<dbReference type="GO" id="GO:0008270">
    <property type="term" value="F:zinc ion binding"/>
    <property type="evidence" value="ECO:0007669"/>
    <property type="project" value="UniProtKB-KW"/>
</dbReference>
<feature type="domain" description="C2H2-type" evidence="11">
    <location>
        <begin position="284"/>
        <end position="311"/>
    </location>
</feature>
<dbReference type="GO" id="GO:0005634">
    <property type="term" value="C:nucleus"/>
    <property type="evidence" value="ECO:0007669"/>
    <property type="project" value="UniProtKB-SubCell"/>
</dbReference>
<evidence type="ECO:0000256" key="9">
    <source>
        <dbReference type="PROSITE-ProRule" id="PRU00187"/>
    </source>
</evidence>
<reference evidence="13 14" key="1">
    <citation type="submission" date="2009-06" db="EMBL/GenBank/DDBJ databases">
        <title>The Genome Sequence of Loxodonta africana (African elephant).</title>
        <authorList>
            <person name="Di Palma F."/>
            <person name="Heiman D."/>
            <person name="Young S."/>
            <person name="Johnson J."/>
            <person name="Lander E.S."/>
            <person name="Lindblad-Toh K."/>
        </authorList>
    </citation>
    <scope>NUCLEOTIDE SEQUENCE [LARGE SCALE GENOMIC DNA]</scope>
    <source>
        <strain evidence="13 14">Isolate ISIS603380</strain>
    </source>
</reference>
<evidence type="ECO:0000256" key="6">
    <source>
        <dbReference type="ARBA" id="ARBA00023125"/>
    </source>
</evidence>
<dbReference type="AlphaFoldDB" id="G3UJ72"/>
<evidence type="ECO:0000256" key="5">
    <source>
        <dbReference type="ARBA" id="ARBA00022833"/>
    </source>
</evidence>
<dbReference type="PANTHER" id="PTHR45935:SF15">
    <property type="entry name" value="SCAN BOX DOMAIN-CONTAINING PROTEIN"/>
    <property type="match status" value="1"/>
</dbReference>
<accession>G3UJ72</accession>
<protein>
    <submittedName>
        <fullName evidence="13">Uncharacterized protein</fullName>
    </submittedName>
</protein>
<dbReference type="HOGENOM" id="CLU_002678_49_3_1"/>
<dbReference type="SMART" id="SM00431">
    <property type="entry name" value="SCAN"/>
    <property type="match status" value="1"/>
</dbReference>
<feature type="compositionally biased region" description="Polar residues" evidence="10">
    <location>
        <begin position="210"/>
        <end position="228"/>
    </location>
</feature>
<reference evidence="13" key="3">
    <citation type="submission" date="2025-09" db="UniProtKB">
        <authorList>
            <consortium name="Ensembl"/>
        </authorList>
    </citation>
    <scope>IDENTIFICATION</scope>
    <source>
        <strain evidence="13">Isolate ISIS603380</strain>
    </source>
</reference>
<dbReference type="Pfam" id="PF02023">
    <property type="entry name" value="SCAN"/>
    <property type="match status" value="1"/>
</dbReference>
<proteinExistence type="predicted"/>
<dbReference type="FunFam" id="1.10.4020.10:FF:000001">
    <property type="entry name" value="zinc finger protein 263 isoform X1"/>
    <property type="match status" value="1"/>
</dbReference>
<dbReference type="InterPro" id="IPR050916">
    <property type="entry name" value="SCAN-C2H2_zinc_finger"/>
</dbReference>
<dbReference type="GO" id="GO:0003677">
    <property type="term" value="F:DNA binding"/>
    <property type="evidence" value="ECO:0007669"/>
    <property type="project" value="UniProtKB-KW"/>
</dbReference>
<keyword evidence="6" id="KW-0238">DNA-binding</keyword>
<dbReference type="FunFam" id="3.30.160.60:FF:000275">
    <property type="entry name" value="zinc finger protein 90 homolog"/>
    <property type="match status" value="1"/>
</dbReference>
<evidence type="ECO:0000313" key="14">
    <source>
        <dbReference type="Proteomes" id="UP000007646"/>
    </source>
</evidence>
<keyword evidence="7 9" id="KW-0539">Nucleus</keyword>
<dbReference type="PROSITE" id="PS00028">
    <property type="entry name" value="ZINC_FINGER_C2H2_1"/>
    <property type="match status" value="2"/>
</dbReference>
<dbReference type="InterPro" id="IPR036236">
    <property type="entry name" value="Znf_C2H2_sf"/>
</dbReference>
<dbReference type="Ensembl" id="ENSLAFT00000030215.1">
    <property type="protein sequence ID" value="ENSLAFP00000027880.1"/>
    <property type="gene ID" value="ENSLAFG00000030450.1"/>
</dbReference>
<dbReference type="SUPFAM" id="SSF57667">
    <property type="entry name" value="beta-beta-alpha zinc fingers"/>
    <property type="match status" value="1"/>
</dbReference>
<organism evidence="13 14">
    <name type="scientific">Loxodonta africana</name>
    <name type="common">African elephant</name>
    <dbReference type="NCBI Taxonomy" id="9785"/>
    <lineage>
        <taxon>Eukaryota</taxon>
        <taxon>Metazoa</taxon>
        <taxon>Chordata</taxon>
        <taxon>Craniata</taxon>
        <taxon>Vertebrata</taxon>
        <taxon>Euteleostomi</taxon>
        <taxon>Mammalia</taxon>
        <taxon>Eutheria</taxon>
        <taxon>Afrotheria</taxon>
        <taxon>Proboscidea</taxon>
        <taxon>Elephantidae</taxon>
        <taxon>Loxodonta</taxon>
    </lineage>
</organism>
<keyword evidence="14" id="KW-1185">Reference proteome</keyword>
<dbReference type="FunFam" id="3.30.160.60:FF:003501">
    <property type="entry name" value="Zinc finger imprinted 2"/>
    <property type="match status" value="1"/>
</dbReference>
<dbReference type="InterPro" id="IPR003309">
    <property type="entry name" value="SCAN_dom"/>
</dbReference>
<evidence type="ECO:0000256" key="8">
    <source>
        <dbReference type="PROSITE-ProRule" id="PRU00042"/>
    </source>
</evidence>
<evidence type="ECO:0000256" key="10">
    <source>
        <dbReference type="SAM" id="MobiDB-lite"/>
    </source>
</evidence>
<dbReference type="CDD" id="cd07936">
    <property type="entry name" value="SCAN"/>
    <property type="match status" value="1"/>
</dbReference>
<dbReference type="PROSITE" id="PS50804">
    <property type="entry name" value="SCAN_BOX"/>
    <property type="match status" value="1"/>
</dbReference>
<evidence type="ECO:0000256" key="1">
    <source>
        <dbReference type="ARBA" id="ARBA00004123"/>
    </source>
</evidence>
<evidence type="ECO:0000256" key="3">
    <source>
        <dbReference type="ARBA" id="ARBA00022737"/>
    </source>
</evidence>
<dbReference type="Proteomes" id="UP000007646">
    <property type="component" value="Unassembled WGS sequence"/>
</dbReference>
<evidence type="ECO:0000256" key="2">
    <source>
        <dbReference type="ARBA" id="ARBA00022723"/>
    </source>
</evidence>
<feature type="domain" description="C2H2-type" evidence="11">
    <location>
        <begin position="256"/>
        <end position="283"/>
    </location>
</feature>
<evidence type="ECO:0000256" key="4">
    <source>
        <dbReference type="ARBA" id="ARBA00022771"/>
    </source>
</evidence>
<comment type="subcellular location">
    <subcellularLocation>
        <location evidence="1 9">Nucleus</location>
    </subcellularLocation>
</comment>
<dbReference type="SMART" id="SM00355">
    <property type="entry name" value="ZnF_C2H2"/>
    <property type="match status" value="2"/>
</dbReference>
<evidence type="ECO:0000259" key="11">
    <source>
        <dbReference type="PROSITE" id="PS50157"/>
    </source>
</evidence>
<dbReference type="InterPro" id="IPR013087">
    <property type="entry name" value="Znf_C2H2_type"/>
</dbReference>
<dbReference type="GeneTree" id="ENSGT00910000144582"/>
<sequence length="311" mass="34019">KLSHFQYLAVTGPHQAVSQIQALCRQWLQPETHTKEQMLEQLVLEQFLSALPKAVQTWVRWKQPKNSHEAGTLVANLIQACEEKVVVALSSRLEEEESSGMEEDGDAVVFQDCPSALLEGLFSASATSPSLLISFPWLSHSLLNTNWEMSPETKEPSAEHSQPADKLPLGAGAEESAVSDPAGESSDGRSESQQDSGEQPLSPMAPSEPQPLTQERSHSSGSDLTQQPEVPPGEASQEGATPGTCTSPRPAHEAPFLCCDCGKAFGRSSHLIQHYRIHAQERPFQCQLCGRCFSRPSYLTQHYQLHSQEGP</sequence>
<keyword evidence="4 8" id="KW-0863">Zinc-finger</keyword>
<dbReference type="Gene3D" id="3.30.160.60">
    <property type="entry name" value="Classic Zinc Finger"/>
    <property type="match status" value="2"/>
</dbReference>
<keyword evidence="5" id="KW-0862">Zinc</keyword>
<feature type="domain" description="SCAN box" evidence="12">
    <location>
        <begin position="1"/>
        <end position="77"/>
    </location>
</feature>